<name>A0ABS2SXU4_9BACI</name>
<evidence type="ECO:0000256" key="2">
    <source>
        <dbReference type="ARBA" id="ARBA00022516"/>
    </source>
</evidence>
<protein>
    <submittedName>
        <fullName evidence="11">Glycerol-3-phosphate acyltransferase PlsY</fullName>
        <ecNumber evidence="11">2.3.1.15</ecNumber>
    </submittedName>
</protein>
<keyword evidence="8" id="KW-0594">Phospholipid biosynthesis</keyword>
<keyword evidence="5 10" id="KW-1133">Transmembrane helix</keyword>
<keyword evidence="12" id="KW-1185">Reference proteome</keyword>
<keyword evidence="2" id="KW-0444">Lipid biosynthesis</keyword>
<feature type="transmembrane region" description="Helical" evidence="10">
    <location>
        <begin position="80"/>
        <end position="97"/>
    </location>
</feature>
<dbReference type="PANTHER" id="PTHR30309">
    <property type="entry name" value="INNER MEMBRANE PROTEIN YGIH"/>
    <property type="match status" value="1"/>
</dbReference>
<dbReference type="Proteomes" id="UP001179280">
    <property type="component" value="Unassembled WGS sequence"/>
</dbReference>
<feature type="transmembrane region" description="Helical" evidence="10">
    <location>
        <begin position="48"/>
        <end position="74"/>
    </location>
</feature>
<dbReference type="RefSeq" id="WP_035418864.1">
    <property type="nucleotide sequence ID" value="NZ_JAFBCV010000011.1"/>
</dbReference>
<keyword evidence="11" id="KW-0012">Acyltransferase</keyword>
<dbReference type="PANTHER" id="PTHR30309:SF0">
    <property type="entry name" value="GLYCEROL-3-PHOSPHATE ACYLTRANSFERASE-RELATED"/>
    <property type="match status" value="1"/>
</dbReference>
<dbReference type="EMBL" id="JAFBCV010000011">
    <property type="protein sequence ID" value="MBM7840016.1"/>
    <property type="molecule type" value="Genomic_DNA"/>
</dbReference>
<reference evidence="11" key="1">
    <citation type="submission" date="2021-01" db="EMBL/GenBank/DDBJ databases">
        <title>Genomic Encyclopedia of Type Strains, Phase IV (KMG-IV): sequencing the most valuable type-strain genomes for metagenomic binning, comparative biology and taxonomic classification.</title>
        <authorList>
            <person name="Goeker M."/>
        </authorList>
    </citation>
    <scope>NUCLEOTIDE SEQUENCE</scope>
    <source>
        <strain evidence="11">DSM 21943</strain>
    </source>
</reference>
<evidence type="ECO:0000256" key="10">
    <source>
        <dbReference type="SAM" id="Phobius"/>
    </source>
</evidence>
<dbReference type="GO" id="GO:0004366">
    <property type="term" value="F:glycerol-3-phosphate O-acyltransferase activity"/>
    <property type="evidence" value="ECO:0007669"/>
    <property type="project" value="UniProtKB-EC"/>
</dbReference>
<evidence type="ECO:0000256" key="7">
    <source>
        <dbReference type="ARBA" id="ARBA00023136"/>
    </source>
</evidence>
<keyword evidence="9" id="KW-1208">Phospholipid metabolism</keyword>
<keyword evidence="7 10" id="KW-0472">Membrane</keyword>
<gene>
    <name evidence="11" type="ORF">JOC54_003296</name>
</gene>
<feature type="transmembrane region" description="Helical" evidence="10">
    <location>
        <begin position="109"/>
        <end position="132"/>
    </location>
</feature>
<dbReference type="SMART" id="SM01207">
    <property type="entry name" value="G3P_acyltransf"/>
    <property type="match status" value="1"/>
</dbReference>
<evidence type="ECO:0000313" key="12">
    <source>
        <dbReference type="Proteomes" id="UP001179280"/>
    </source>
</evidence>
<evidence type="ECO:0000256" key="5">
    <source>
        <dbReference type="ARBA" id="ARBA00022989"/>
    </source>
</evidence>
<dbReference type="EC" id="2.3.1.15" evidence="11"/>
<comment type="caution">
    <text evidence="11">The sequence shown here is derived from an EMBL/GenBank/DDBJ whole genome shotgun (WGS) entry which is preliminary data.</text>
</comment>
<feature type="transmembrane region" description="Helical" evidence="10">
    <location>
        <begin position="152"/>
        <end position="176"/>
    </location>
</feature>
<evidence type="ECO:0000256" key="6">
    <source>
        <dbReference type="ARBA" id="ARBA00023098"/>
    </source>
</evidence>
<sequence>MTVILFHVFAYLSGCINGAYCISRFIYKQDIRSLGSGNAGARNAGRNFGSIAFVGTVVVDTLKTIIPLAIALYLFELPDWAFIGIGVSIMVGHIWPVHLKGQGGKGVVVYLALLLILAPYVLLLIGAIVGLGKLVGISSKYSGLTALSIVPFAFLIFTYFKLSVLFFILLGLVLFAHRKGS</sequence>
<evidence type="ECO:0000256" key="3">
    <source>
        <dbReference type="ARBA" id="ARBA00022679"/>
    </source>
</evidence>
<evidence type="ECO:0000256" key="8">
    <source>
        <dbReference type="ARBA" id="ARBA00023209"/>
    </source>
</evidence>
<accession>A0ABS2SXU4</accession>
<proteinExistence type="predicted"/>
<keyword evidence="4 10" id="KW-0812">Transmembrane</keyword>
<evidence type="ECO:0000313" key="11">
    <source>
        <dbReference type="EMBL" id="MBM7840016.1"/>
    </source>
</evidence>
<evidence type="ECO:0000256" key="1">
    <source>
        <dbReference type="ARBA" id="ARBA00022475"/>
    </source>
</evidence>
<keyword evidence="3 11" id="KW-0808">Transferase</keyword>
<dbReference type="Pfam" id="PF02660">
    <property type="entry name" value="G3P_acyltransf"/>
    <property type="match status" value="1"/>
</dbReference>
<keyword evidence="1" id="KW-1003">Cell membrane</keyword>
<keyword evidence="6" id="KW-0443">Lipid metabolism</keyword>
<feature type="transmembrane region" description="Helical" evidence="10">
    <location>
        <begin position="6"/>
        <end position="27"/>
    </location>
</feature>
<evidence type="ECO:0000256" key="9">
    <source>
        <dbReference type="ARBA" id="ARBA00023264"/>
    </source>
</evidence>
<evidence type="ECO:0000256" key="4">
    <source>
        <dbReference type="ARBA" id="ARBA00022692"/>
    </source>
</evidence>
<dbReference type="InterPro" id="IPR003811">
    <property type="entry name" value="G3P_acylTferase_PlsY"/>
</dbReference>
<organism evidence="11 12">
    <name type="scientific">Shouchella xiaoxiensis</name>
    <dbReference type="NCBI Taxonomy" id="766895"/>
    <lineage>
        <taxon>Bacteria</taxon>
        <taxon>Bacillati</taxon>
        <taxon>Bacillota</taxon>
        <taxon>Bacilli</taxon>
        <taxon>Bacillales</taxon>
        <taxon>Bacillaceae</taxon>
        <taxon>Shouchella</taxon>
    </lineage>
</organism>